<proteinExistence type="predicted"/>
<reference evidence="3" key="1">
    <citation type="submission" date="2017-09" db="EMBL/GenBank/DDBJ databases">
        <title>Depth-based differentiation of microbial function through sediment-hosted aquifers and enrichment of novel symbionts in the deep terrestrial subsurface.</title>
        <authorList>
            <person name="Probst A.J."/>
            <person name="Ladd B."/>
            <person name="Jarett J.K."/>
            <person name="Geller-Mcgrath D.E."/>
            <person name="Sieber C.M.K."/>
            <person name="Emerson J.B."/>
            <person name="Anantharaman K."/>
            <person name="Thomas B.C."/>
            <person name="Malmstrom R."/>
            <person name="Stieglmeier M."/>
            <person name="Klingl A."/>
            <person name="Woyke T."/>
            <person name="Ryan C.M."/>
            <person name="Banfield J.F."/>
        </authorList>
    </citation>
    <scope>NUCLEOTIDE SEQUENCE [LARGE SCALE GENOMIC DNA]</scope>
</reference>
<sequence length="168" mass="19164">MLEEKNKSLVYIGLVAIVIAGLMFVYLNDKIDKLGEMVAQPAGTPAAGEEIKKEVPGEEEEIPQTWKEITIFTGAESQKTDSFYIPTDEWKIIWTLKPETQKIGQFSLKIYRAEDNSLFSSVANRTINPTPTSYSESFFYYEGKENFYFDVVANDLESWKITVYSAEE</sequence>
<evidence type="ECO:0000313" key="3">
    <source>
        <dbReference type="Proteomes" id="UP000229238"/>
    </source>
</evidence>
<gene>
    <name evidence="2" type="ORF">COZ92_01275</name>
</gene>
<keyword evidence="1" id="KW-0472">Membrane</keyword>
<dbReference type="EMBL" id="PFHH01000025">
    <property type="protein sequence ID" value="PIW90240.1"/>
    <property type="molecule type" value="Genomic_DNA"/>
</dbReference>
<evidence type="ECO:0000313" key="2">
    <source>
        <dbReference type="EMBL" id="PIW90240.1"/>
    </source>
</evidence>
<feature type="transmembrane region" description="Helical" evidence="1">
    <location>
        <begin position="9"/>
        <end position="27"/>
    </location>
</feature>
<dbReference type="AlphaFoldDB" id="A0A2M7IK38"/>
<dbReference type="Proteomes" id="UP000229238">
    <property type="component" value="Unassembled WGS sequence"/>
</dbReference>
<accession>A0A2M7IK38</accession>
<keyword evidence="1" id="KW-1133">Transmembrane helix</keyword>
<comment type="caution">
    <text evidence="2">The sequence shown here is derived from an EMBL/GenBank/DDBJ whole genome shotgun (WGS) entry which is preliminary data.</text>
</comment>
<organism evidence="2 3">
    <name type="scientific">Candidatus Nealsonbacteria bacterium CG_4_8_14_3_um_filter_40_11</name>
    <dbReference type="NCBI Taxonomy" id="1974690"/>
    <lineage>
        <taxon>Bacteria</taxon>
        <taxon>Candidatus Nealsoniibacteriota</taxon>
    </lineage>
</organism>
<keyword evidence="1" id="KW-0812">Transmembrane</keyword>
<name>A0A2M7IK38_9BACT</name>
<protein>
    <submittedName>
        <fullName evidence="2">Uncharacterized protein</fullName>
    </submittedName>
</protein>
<evidence type="ECO:0000256" key="1">
    <source>
        <dbReference type="SAM" id="Phobius"/>
    </source>
</evidence>